<protein>
    <submittedName>
        <fullName evidence="2">Uncharacterized protein</fullName>
    </submittedName>
</protein>
<evidence type="ECO:0000313" key="2">
    <source>
        <dbReference type="EMBL" id="SMB79348.1"/>
    </source>
</evidence>
<organism evidence="2 3">
    <name type="scientific">Deinococcus hopiensis KR-140</name>
    <dbReference type="NCBI Taxonomy" id="695939"/>
    <lineage>
        <taxon>Bacteria</taxon>
        <taxon>Thermotogati</taxon>
        <taxon>Deinococcota</taxon>
        <taxon>Deinococci</taxon>
        <taxon>Deinococcales</taxon>
        <taxon>Deinococcaceae</taxon>
        <taxon>Deinococcus</taxon>
    </lineage>
</organism>
<evidence type="ECO:0000313" key="3">
    <source>
        <dbReference type="Proteomes" id="UP000192582"/>
    </source>
</evidence>
<dbReference type="PANTHER" id="PTHR30634:SF14">
    <property type="match status" value="1"/>
</dbReference>
<evidence type="ECO:0000256" key="1">
    <source>
        <dbReference type="SAM" id="MobiDB-lite"/>
    </source>
</evidence>
<dbReference type="PANTHER" id="PTHR30634">
    <property type="entry name" value="OUTER MEMBRANE LOLAB LIPOPROTEIN INSERTION APPARATUS"/>
    <property type="match status" value="1"/>
</dbReference>
<dbReference type="STRING" id="695939.SAMN00790413_05894"/>
<accession>A0A1W1UE30</accession>
<dbReference type="EMBL" id="FWWU01000003">
    <property type="protein sequence ID" value="SMB79348.1"/>
    <property type="molecule type" value="Genomic_DNA"/>
</dbReference>
<sequence length="748" mass="79694">MPDALTIYPIRHHGPGSARSVARALEAHPPATLLIEGPVDADSLLPFLSDSALIPPVAVMAHVQGHPERSVFYPLAEFSPEFVAIRWALSRGVPVAFMDLPASATLAPKEEGGEAPAENAADLDGEDVPSAPADTVRSDPLALLAQAAGYSDFERWWDALVESRGEGEAVFAAVAEVMAAVREAEDGHTSERDLIREAQMRQTIRAALKKGRVAVVCGAWHAPALTPEMLAREVKADAARVKGLPKAKVALTLTPWTHGRLTQASGYGAGVTSPGWYAHLYGTPAQVSERWLTRSARLLRKHGLDASSAQVIDAVRLADALATLRGRHLAGLDELTDATRAVFAWDSDTPLRLLSEELFVGEALGSVPSGVPAVPLEQDFAATLARLRLKREAVTREVTLDLREDAGLSRSQLFHRLHLLGVPWAKEAYASGTGTFKEAWTLRWDPEFSVRIVEASRYGNTLVRAAHMAALSQARRAPHLGALSALLEVTRLCGLPGAADFTLARLDARAADADTAALLLSLPPLARLARYGDVRAREGDDLRPVFRTLVARAAAGLPNAAHGLGEEAATTLQRQITGADAAVRLLDDPDASAEWTAALHALDAGGTAPLLRGDAVNRLRDRGVLDDRQVQTRLASALAPGAPPLDVAAWLGGFIGEDGGTLRHDPAALALLDAWVVDLDMDAFGEVLPPLRRALSRLEPHARRRLGEELRGLERAAQAAQINSGLGTAVVPVVLRLLGVTHVEGGVQ</sequence>
<gene>
    <name evidence="2" type="ORF">SAMN00790413_05894</name>
</gene>
<dbReference type="RefSeq" id="WP_084045499.1">
    <property type="nucleotide sequence ID" value="NZ_FWWU01000003.1"/>
</dbReference>
<name>A0A1W1UE30_9DEIO</name>
<dbReference type="Pfam" id="PF18934">
    <property type="entry name" value="DUF5682"/>
    <property type="match status" value="1"/>
</dbReference>
<dbReference type="InterPro" id="IPR043737">
    <property type="entry name" value="DUF5682"/>
</dbReference>
<dbReference type="OrthoDB" id="9768066at2"/>
<dbReference type="AlphaFoldDB" id="A0A1W1UE30"/>
<dbReference type="InterPro" id="IPR050458">
    <property type="entry name" value="LolB"/>
</dbReference>
<keyword evidence="3" id="KW-1185">Reference proteome</keyword>
<reference evidence="2 3" key="1">
    <citation type="submission" date="2017-04" db="EMBL/GenBank/DDBJ databases">
        <authorList>
            <person name="Afonso C.L."/>
            <person name="Miller P.J."/>
            <person name="Scott M.A."/>
            <person name="Spackman E."/>
            <person name="Goraichik I."/>
            <person name="Dimitrov K.M."/>
            <person name="Suarez D.L."/>
            <person name="Swayne D.E."/>
        </authorList>
    </citation>
    <scope>NUCLEOTIDE SEQUENCE [LARGE SCALE GENOMIC DNA]</scope>
    <source>
        <strain evidence="2 3">KR-140</strain>
    </source>
</reference>
<dbReference type="Proteomes" id="UP000192582">
    <property type="component" value="Unassembled WGS sequence"/>
</dbReference>
<proteinExistence type="predicted"/>
<feature type="region of interest" description="Disordered" evidence="1">
    <location>
        <begin position="109"/>
        <end position="135"/>
    </location>
</feature>